<dbReference type="Pfam" id="PF13302">
    <property type="entry name" value="Acetyltransf_3"/>
    <property type="match status" value="1"/>
</dbReference>
<evidence type="ECO:0000259" key="1">
    <source>
        <dbReference type="PROSITE" id="PS51186"/>
    </source>
</evidence>
<name>A0A7T6Z9R3_9BACI</name>
<dbReference type="RefSeq" id="WP_200089095.1">
    <property type="nucleotide sequence ID" value="NZ_CP054706.1"/>
</dbReference>
<gene>
    <name evidence="2" type="ORF">HUG20_05765</name>
</gene>
<proteinExistence type="predicted"/>
<evidence type="ECO:0000313" key="3">
    <source>
        <dbReference type="Proteomes" id="UP000595349"/>
    </source>
</evidence>
<protein>
    <submittedName>
        <fullName evidence="2">GNAT family N-acetyltransferase</fullName>
    </submittedName>
</protein>
<sequence length="171" mass="19800">MFSSDRLHFREITEKDRESLEELFSDPDVMRFADVTKTNRETGEWMEQSYRDYRSFGVGFWVAEKRGNGEFVGQCGFRPQKIKGQIHMGFGYLLARTAWGNGYGKEAAYACRNFAFEQLAIDELTSIIHPQNIPSIKIARALGMEKQGRICKHRQRMDVYSLKNPACRKVT</sequence>
<dbReference type="PROSITE" id="PS51186">
    <property type="entry name" value="GNAT"/>
    <property type="match status" value="1"/>
</dbReference>
<dbReference type="EMBL" id="CP054706">
    <property type="protein sequence ID" value="QQK79447.1"/>
    <property type="molecule type" value="Genomic_DNA"/>
</dbReference>
<dbReference type="AlphaFoldDB" id="A0A7T6Z9R3"/>
<reference evidence="2 3" key="1">
    <citation type="submission" date="2020-06" db="EMBL/GenBank/DDBJ databases">
        <title>Genomic analysis of Salicibibacter sp. NKC21-4.</title>
        <authorList>
            <person name="Oh Y.J."/>
        </authorList>
    </citation>
    <scope>NUCLEOTIDE SEQUENCE [LARGE SCALE GENOMIC DNA]</scope>
    <source>
        <strain evidence="2 3">NKC21-4</strain>
    </source>
</reference>
<dbReference type="SUPFAM" id="SSF55729">
    <property type="entry name" value="Acyl-CoA N-acyltransferases (Nat)"/>
    <property type="match status" value="1"/>
</dbReference>
<dbReference type="InterPro" id="IPR051531">
    <property type="entry name" value="N-acetyltransferase"/>
</dbReference>
<dbReference type="PANTHER" id="PTHR43792:SF1">
    <property type="entry name" value="N-ACETYLTRANSFERASE DOMAIN-CONTAINING PROTEIN"/>
    <property type="match status" value="1"/>
</dbReference>
<dbReference type="InterPro" id="IPR016181">
    <property type="entry name" value="Acyl_CoA_acyltransferase"/>
</dbReference>
<dbReference type="GO" id="GO:0016747">
    <property type="term" value="F:acyltransferase activity, transferring groups other than amino-acyl groups"/>
    <property type="evidence" value="ECO:0007669"/>
    <property type="project" value="InterPro"/>
</dbReference>
<evidence type="ECO:0000313" key="2">
    <source>
        <dbReference type="EMBL" id="QQK79447.1"/>
    </source>
</evidence>
<dbReference type="KEGG" id="scib:HUG20_05765"/>
<feature type="domain" description="N-acetyltransferase" evidence="1">
    <location>
        <begin position="7"/>
        <end position="165"/>
    </location>
</feature>
<keyword evidence="2" id="KW-0808">Transferase</keyword>
<keyword evidence="3" id="KW-1185">Reference proteome</keyword>
<dbReference type="Gene3D" id="3.40.630.30">
    <property type="match status" value="1"/>
</dbReference>
<dbReference type="InterPro" id="IPR000182">
    <property type="entry name" value="GNAT_dom"/>
</dbReference>
<dbReference type="PANTHER" id="PTHR43792">
    <property type="entry name" value="GNAT FAMILY, PUTATIVE (AFU_ORTHOLOGUE AFUA_3G00765)-RELATED-RELATED"/>
    <property type="match status" value="1"/>
</dbReference>
<dbReference type="Proteomes" id="UP000595349">
    <property type="component" value="Chromosome"/>
</dbReference>
<organism evidence="2 3">
    <name type="scientific">Salicibibacter cibi</name>
    <dbReference type="NCBI Taxonomy" id="2743001"/>
    <lineage>
        <taxon>Bacteria</taxon>
        <taxon>Bacillati</taxon>
        <taxon>Bacillota</taxon>
        <taxon>Bacilli</taxon>
        <taxon>Bacillales</taxon>
        <taxon>Bacillaceae</taxon>
        <taxon>Salicibibacter</taxon>
    </lineage>
</organism>
<accession>A0A7T6Z9R3</accession>